<gene>
    <name evidence="2" type="ORF">HO173_007459</name>
</gene>
<feature type="compositionally biased region" description="Acidic residues" evidence="1">
    <location>
        <begin position="35"/>
        <end position="81"/>
    </location>
</feature>
<dbReference type="AlphaFoldDB" id="A0A8H6L3R1"/>
<organism evidence="2 3">
    <name type="scientific">Letharia columbiana</name>
    <dbReference type="NCBI Taxonomy" id="112416"/>
    <lineage>
        <taxon>Eukaryota</taxon>
        <taxon>Fungi</taxon>
        <taxon>Dikarya</taxon>
        <taxon>Ascomycota</taxon>
        <taxon>Pezizomycotina</taxon>
        <taxon>Lecanoromycetes</taxon>
        <taxon>OSLEUM clade</taxon>
        <taxon>Lecanoromycetidae</taxon>
        <taxon>Lecanorales</taxon>
        <taxon>Lecanorineae</taxon>
        <taxon>Parmeliaceae</taxon>
        <taxon>Letharia</taxon>
    </lineage>
</organism>
<dbReference type="Proteomes" id="UP000578531">
    <property type="component" value="Unassembled WGS sequence"/>
</dbReference>
<feature type="compositionally biased region" description="Basic and acidic residues" evidence="1">
    <location>
        <begin position="17"/>
        <end position="34"/>
    </location>
</feature>
<evidence type="ECO:0000313" key="3">
    <source>
        <dbReference type="Proteomes" id="UP000578531"/>
    </source>
</evidence>
<reference evidence="2 3" key="1">
    <citation type="journal article" date="2020" name="Genomics">
        <title>Complete, high-quality genomes from long-read metagenomic sequencing of two wolf lichen thalli reveals enigmatic genome architecture.</title>
        <authorList>
            <person name="McKenzie S.K."/>
            <person name="Walston R.F."/>
            <person name="Allen J.L."/>
        </authorList>
    </citation>
    <scope>NUCLEOTIDE SEQUENCE [LARGE SCALE GENOMIC DNA]</scope>
    <source>
        <strain evidence="2">WasteWater2</strain>
    </source>
</reference>
<evidence type="ECO:0000256" key="1">
    <source>
        <dbReference type="SAM" id="MobiDB-lite"/>
    </source>
</evidence>
<evidence type="ECO:0000313" key="2">
    <source>
        <dbReference type="EMBL" id="KAF6234426.1"/>
    </source>
</evidence>
<proteinExistence type="predicted"/>
<dbReference type="RefSeq" id="XP_037163823.1">
    <property type="nucleotide sequence ID" value="XM_037309363.1"/>
</dbReference>
<dbReference type="OrthoDB" id="5422613at2759"/>
<feature type="region of interest" description="Disordered" evidence="1">
    <location>
        <begin position="1"/>
        <end position="98"/>
    </location>
</feature>
<protein>
    <submittedName>
        <fullName evidence="2">Uncharacterized protein</fullName>
    </submittedName>
</protein>
<dbReference type="GeneID" id="59289116"/>
<accession>A0A8H6L3R1</accession>
<sequence length="148" mass="16526">MNQQASASDGLFFLLRVPEEQVKHKTIDRRNRTEDDADQDQDEDEDEDEEVGTDTRDDEDDSEDSDDVNGEDDGGDKEEEEDRPHIFSNGAPLIQADGVKRLRSRSATCTNCSEEFDVTDNGKDSCASESLTSKPIYGQITMKIAMAE</sequence>
<keyword evidence="3" id="KW-1185">Reference proteome</keyword>
<name>A0A8H6L3R1_9LECA</name>
<dbReference type="EMBL" id="JACCJC010000030">
    <property type="protein sequence ID" value="KAF6234426.1"/>
    <property type="molecule type" value="Genomic_DNA"/>
</dbReference>
<comment type="caution">
    <text evidence="2">The sequence shown here is derived from an EMBL/GenBank/DDBJ whole genome shotgun (WGS) entry which is preliminary data.</text>
</comment>